<comment type="caution">
    <text evidence="2">The sequence shown here is derived from an EMBL/GenBank/DDBJ whole genome shotgun (WGS) entry which is preliminary data.</text>
</comment>
<feature type="region of interest" description="Disordered" evidence="1">
    <location>
        <begin position="1"/>
        <end position="23"/>
    </location>
</feature>
<sequence length="119" mass="13582">MMDESSAHFHPKRYRRSLELRQPERGMKAKRLLFNAIQPSSSGEVGLRISSSCTFMRNESLPTIRKVDAPRAISRDNSAAKSFISIKVHDEEIQESTSPKEDIPLQLTCSHLMLLRRSI</sequence>
<protein>
    <submittedName>
        <fullName evidence="2">Uncharacterized protein</fullName>
    </submittedName>
</protein>
<organism evidence="2 3">
    <name type="scientific">Protopolystoma xenopodis</name>
    <dbReference type="NCBI Taxonomy" id="117903"/>
    <lineage>
        <taxon>Eukaryota</taxon>
        <taxon>Metazoa</taxon>
        <taxon>Spiralia</taxon>
        <taxon>Lophotrochozoa</taxon>
        <taxon>Platyhelminthes</taxon>
        <taxon>Monogenea</taxon>
        <taxon>Polyopisthocotylea</taxon>
        <taxon>Polystomatidea</taxon>
        <taxon>Polystomatidae</taxon>
        <taxon>Protopolystoma</taxon>
    </lineage>
</organism>
<dbReference type="EMBL" id="CAAALY010029658">
    <property type="protein sequence ID" value="VEL16732.1"/>
    <property type="molecule type" value="Genomic_DNA"/>
</dbReference>
<name>A0A3S5CFF3_9PLAT</name>
<proteinExistence type="predicted"/>
<dbReference type="AlphaFoldDB" id="A0A3S5CFF3"/>
<keyword evidence="3" id="KW-1185">Reference proteome</keyword>
<accession>A0A3S5CFF3</accession>
<gene>
    <name evidence="2" type="ORF">PXEA_LOCUS10172</name>
</gene>
<evidence type="ECO:0000313" key="2">
    <source>
        <dbReference type="EMBL" id="VEL16732.1"/>
    </source>
</evidence>
<dbReference type="Proteomes" id="UP000784294">
    <property type="component" value="Unassembled WGS sequence"/>
</dbReference>
<reference evidence="2" key="1">
    <citation type="submission" date="2018-11" db="EMBL/GenBank/DDBJ databases">
        <authorList>
            <consortium name="Pathogen Informatics"/>
        </authorList>
    </citation>
    <scope>NUCLEOTIDE SEQUENCE</scope>
</reference>
<evidence type="ECO:0000313" key="3">
    <source>
        <dbReference type="Proteomes" id="UP000784294"/>
    </source>
</evidence>
<evidence type="ECO:0000256" key="1">
    <source>
        <dbReference type="SAM" id="MobiDB-lite"/>
    </source>
</evidence>